<keyword evidence="2" id="KW-0378">Hydrolase</keyword>
<dbReference type="OMA" id="PAGTSYH"/>
<proteinExistence type="inferred from homology"/>
<dbReference type="OrthoDB" id="190201at2759"/>
<dbReference type="AlphaFoldDB" id="A0A0M4EJJ0"/>
<accession>A0A0M4EJJ0</accession>
<dbReference type="InterPro" id="IPR029058">
    <property type="entry name" value="AB_hydrolase_fold"/>
</dbReference>
<evidence type="ECO:0000313" key="4">
    <source>
        <dbReference type="EMBL" id="ALC44201.1"/>
    </source>
</evidence>
<evidence type="ECO:0000256" key="1">
    <source>
        <dbReference type="ARBA" id="ARBA00008645"/>
    </source>
</evidence>
<reference evidence="4 5" key="1">
    <citation type="submission" date="2015-08" db="EMBL/GenBank/DDBJ databases">
        <title>Ancestral chromatin configuration constrains chromatin evolution on differentiating sex chromosomes in Drosophila.</title>
        <authorList>
            <person name="Zhou Q."/>
            <person name="Bachtrog D."/>
        </authorList>
    </citation>
    <scope>NUCLEOTIDE SEQUENCE [LARGE SCALE GENOMIC DNA]</scope>
    <source>
        <tissue evidence="4">Whole larvae</tissue>
    </source>
</reference>
<gene>
    <name evidence="4" type="ORF">Dbus_chr3Lg1367</name>
</gene>
<feature type="domain" description="AB hydrolase-1" evidence="3">
    <location>
        <begin position="64"/>
        <end position="169"/>
    </location>
</feature>
<keyword evidence="5" id="KW-1185">Reference proteome</keyword>
<dbReference type="GO" id="GO:0016020">
    <property type="term" value="C:membrane"/>
    <property type="evidence" value="ECO:0007669"/>
    <property type="project" value="TreeGrafter"/>
</dbReference>
<sequence>MAALRTRGLLQQLTNGTQLKFTKRLASSSVSSLKTLTKHYDEIKIPVPWGFVAGKWYGPKHVRPIVGMHGWQDNAGTFDTLAPLLPPHLSFLSIDAPGHGLSTWLPDAVVYHSIDYVQLLLRIMEAYNWSKISVIGHSMSSINGFVFGSLFPEKLDMFIGLDVLKPPVRNPKQVVNTLSERLANGMKIERRLRSGSEPPAYEWDQLVERLHEGTNKSVDMEACKYLLQRNCKPSTHEPHKFYFSRDIRLKASMIYTLSLDIVLEMATRIKAPHLFIKALQAPYYEDKKYYDATLEVLRKNPLFEYYEVEGTHHVHLNEPEKVAHIINSFINKYRPV</sequence>
<dbReference type="Proteomes" id="UP000494163">
    <property type="component" value="Chromosome 3L"/>
</dbReference>
<dbReference type="EMBL" id="CP012525">
    <property type="protein sequence ID" value="ALC44201.1"/>
    <property type="molecule type" value="Genomic_DNA"/>
</dbReference>
<organism evidence="4 5">
    <name type="scientific">Drosophila busckii</name>
    <name type="common">Fruit fly</name>
    <dbReference type="NCBI Taxonomy" id="30019"/>
    <lineage>
        <taxon>Eukaryota</taxon>
        <taxon>Metazoa</taxon>
        <taxon>Ecdysozoa</taxon>
        <taxon>Arthropoda</taxon>
        <taxon>Hexapoda</taxon>
        <taxon>Insecta</taxon>
        <taxon>Pterygota</taxon>
        <taxon>Neoptera</taxon>
        <taxon>Endopterygota</taxon>
        <taxon>Diptera</taxon>
        <taxon>Brachycera</taxon>
        <taxon>Muscomorpha</taxon>
        <taxon>Ephydroidea</taxon>
        <taxon>Drosophilidae</taxon>
        <taxon>Drosophila</taxon>
    </lineage>
</organism>
<protein>
    <submittedName>
        <fullName evidence="4">CG7632</fullName>
    </submittedName>
</protein>
<dbReference type="PANTHER" id="PTHR43798">
    <property type="entry name" value="MONOACYLGLYCEROL LIPASE"/>
    <property type="match status" value="1"/>
</dbReference>
<evidence type="ECO:0000256" key="2">
    <source>
        <dbReference type="ARBA" id="ARBA00022801"/>
    </source>
</evidence>
<dbReference type="PANTHER" id="PTHR43798:SF14">
    <property type="entry name" value="SERINE HYDROLASE-LIKE PROTEIN DDB_G0286239"/>
    <property type="match status" value="1"/>
</dbReference>
<evidence type="ECO:0000259" key="3">
    <source>
        <dbReference type="Pfam" id="PF00561"/>
    </source>
</evidence>
<dbReference type="GO" id="GO:0016787">
    <property type="term" value="F:hydrolase activity"/>
    <property type="evidence" value="ECO:0007669"/>
    <property type="project" value="UniProtKB-KW"/>
</dbReference>
<dbReference type="STRING" id="30019.A0A0M4EJJ0"/>
<dbReference type="InterPro" id="IPR000073">
    <property type="entry name" value="AB_hydrolase_1"/>
</dbReference>
<name>A0A0M4EJJ0_DROBS</name>
<dbReference type="Pfam" id="PF00561">
    <property type="entry name" value="Abhydrolase_1"/>
    <property type="match status" value="1"/>
</dbReference>
<dbReference type="SUPFAM" id="SSF53474">
    <property type="entry name" value="alpha/beta-Hydrolases"/>
    <property type="match status" value="1"/>
</dbReference>
<dbReference type="Gene3D" id="3.40.50.1820">
    <property type="entry name" value="alpha/beta hydrolase"/>
    <property type="match status" value="1"/>
</dbReference>
<dbReference type="InterPro" id="IPR050266">
    <property type="entry name" value="AB_hydrolase_sf"/>
</dbReference>
<evidence type="ECO:0000313" key="5">
    <source>
        <dbReference type="Proteomes" id="UP000494163"/>
    </source>
</evidence>
<comment type="similarity">
    <text evidence="1">Belongs to the AB hydrolase superfamily.</text>
</comment>